<accession>A0ABW5BLN3</accession>
<dbReference type="InterPro" id="IPR011990">
    <property type="entry name" value="TPR-like_helical_dom_sf"/>
</dbReference>
<protein>
    <submittedName>
        <fullName evidence="4">Tetratricopeptide repeat protein</fullName>
    </submittedName>
</protein>
<gene>
    <name evidence="4" type="ORF">ACFSKO_09190</name>
</gene>
<feature type="chain" id="PRO_5046636988" evidence="3">
    <location>
        <begin position="19"/>
        <end position="263"/>
    </location>
</feature>
<sequence>MRAILGLVFLLSSSTAFAEKIIWYENETVIWEKLPEYIKNYDEECREGNQLSCSTLSLYDNVYDFDRIISSYHTQCILNEANCFLIGEMYRLGLGVKYDQEKAFNFDKKACYSKHSPSCVNGGDAFRHGYGSVVKNVPLAIKIYKLECQSDKFFGCAKLGSLYREGIHLPKDDQKALSLFKLACDNVKPLGCSELISMYRLGGDNIDHNIPKADILSDELSFFLAKECSSKKTYLARIHCEVLQFSSSSLTKRRILSKRKFFP</sequence>
<dbReference type="EMBL" id="JBHUII010000004">
    <property type="protein sequence ID" value="MFD2205784.1"/>
    <property type="molecule type" value="Genomic_DNA"/>
</dbReference>
<feature type="signal peptide" evidence="3">
    <location>
        <begin position="1"/>
        <end position="18"/>
    </location>
</feature>
<evidence type="ECO:0000256" key="3">
    <source>
        <dbReference type="SAM" id="SignalP"/>
    </source>
</evidence>
<dbReference type="Proteomes" id="UP001597294">
    <property type="component" value="Unassembled WGS sequence"/>
</dbReference>
<comment type="similarity">
    <text evidence="1">Belongs to the hcp beta-lactamase family.</text>
</comment>
<dbReference type="InterPro" id="IPR040239">
    <property type="entry name" value="HcpB-like"/>
</dbReference>
<dbReference type="Pfam" id="PF08238">
    <property type="entry name" value="Sel1"/>
    <property type="match status" value="3"/>
</dbReference>
<dbReference type="SUPFAM" id="SSF81901">
    <property type="entry name" value="HCP-like"/>
    <property type="match status" value="1"/>
</dbReference>
<evidence type="ECO:0000313" key="5">
    <source>
        <dbReference type="Proteomes" id="UP001597294"/>
    </source>
</evidence>
<name>A0ABW5BLN3_9PROT</name>
<dbReference type="PANTHER" id="PTHR13891">
    <property type="entry name" value="CYTOCHROME C OXIDASE ASSEMBLY FACTOR 7"/>
    <property type="match status" value="1"/>
</dbReference>
<comment type="caution">
    <text evidence="4">The sequence shown here is derived from an EMBL/GenBank/DDBJ whole genome shotgun (WGS) entry which is preliminary data.</text>
</comment>
<dbReference type="RefSeq" id="WP_380250729.1">
    <property type="nucleotide sequence ID" value="NZ_JBHUII010000004.1"/>
</dbReference>
<keyword evidence="2" id="KW-0677">Repeat</keyword>
<evidence type="ECO:0000256" key="1">
    <source>
        <dbReference type="ARBA" id="ARBA00008486"/>
    </source>
</evidence>
<dbReference type="InterPro" id="IPR006597">
    <property type="entry name" value="Sel1-like"/>
</dbReference>
<proteinExistence type="inferred from homology"/>
<dbReference type="Gene3D" id="1.25.40.10">
    <property type="entry name" value="Tetratricopeptide repeat domain"/>
    <property type="match status" value="1"/>
</dbReference>
<dbReference type="SMART" id="SM00671">
    <property type="entry name" value="SEL1"/>
    <property type="match status" value="3"/>
</dbReference>
<reference evidence="5" key="1">
    <citation type="journal article" date="2019" name="Int. J. Syst. Evol. Microbiol.">
        <title>The Global Catalogue of Microorganisms (GCM) 10K type strain sequencing project: providing services to taxonomists for standard genome sequencing and annotation.</title>
        <authorList>
            <consortium name="The Broad Institute Genomics Platform"/>
            <consortium name="The Broad Institute Genome Sequencing Center for Infectious Disease"/>
            <person name="Wu L."/>
            <person name="Ma J."/>
        </authorList>
    </citation>
    <scope>NUCLEOTIDE SEQUENCE [LARGE SCALE GENOMIC DNA]</scope>
    <source>
        <strain evidence="5">CGMCC 4.7192</strain>
    </source>
</reference>
<keyword evidence="3" id="KW-0732">Signal</keyword>
<keyword evidence="5" id="KW-1185">Reference proteome</keyword>
<evidence type="ECO:0000313" key="4">
    <source>
        <dbReference type="EMBL" id="MFD2205784.1"/>
    </source>
</evidence>
<organism evidence="4 5">
    <name type="scientific">Kiloniella antarctica</name>
    <dbReference type="NCBI Taxonomy" id="1550907"/>
    <lineage>
        <taxon>Bacteria</taxon>
        <taxon>Pseudomonadati</taxon>
        <taxon>Pseudomonadota</taxon>
        <taxon>Alphaproteobacteria</taxon>
        <taxon>Rhodospirillales</taxon>
        <taxon>Kiloniellaceae</taxon>
        <taxon>Kiloniella</taxon>
    </lineage>
</organism>
<dbReference type="PANTHER" id="PTHR13891:SF1">
    <property type="entry name" value="CYTOCHROME C OXIDASE ASSEMBLY FACTOR 7"/>
    <property type="match status" value="1"/>
</dbReference>
<evidence type="ECO:0000256" key="2">
    <source>
        <dbReference type="ARBA" id="ARBA00022737"/>
    </source>
</evidence>